<dbReference type="EMBL" id="CP014544">
    <property type="protein sequence ID" value="AMO66798.1"/>
    <property type="molecule type" value="Genomic_DNA"/>
</dbReference>
<dbReference type="Pfam" id="PF11137">
    <property type="entry name" value="DUF2909"/>
    <property type="match status" value="1"/>
</dbReference>
<feature type="transmembrane region" description="Helical" evidence="2">
    <location>
        <begin position="39"/>
        <end position="58"/>
    </location>
</feature>
<dbReference type="KEGG" id="zal:AZF00_00110"/>
<evidence type="ECO:0000313" key="3">
    <source>
        <dbReference type="EMBL" id="AMO66798.1"/>
    </source>
</evidence>
<gene>
    <name evidence="3" type="ORF">AZF00_00110</name>
</gene>
<name>A0A127M0P2_9GAMM</name>
<keyword evidence="2" id="KW-0472">Membrane</keyword>
<keyword evidence="2" id="KW-1133">Transmembrane helix</keyword>
<dbReference type="STRING" id="1470434.AZF00_00110"/>
<sequence length="83" mass="9413">MWLKVVIVVLFIGLVISLFSGLFFLIQDQGKTMRTWQSLSVRLVIAVLLMSFIVYGFYTGQLGSKAPWDQRHGKDAPLIQQTP</sequence>
<reference evidence="3 4" key="1">
    <citation type="submission" date="2015-12" db="EMBL/GenBank/DDBJ databases">
        <authorList>
            <person name="Shamseldin A."/>
            <person name="Moawad H."/>
            <person name="Abd El-Rahim W.M."/>
            <person name="Sadowsky M.J."/>
        </authorList>
    </citation>
    <scope>NUCLEOTIDE SEQUENCE [LARGE SCALE GENOMIC DNA]</scope>
    <source>
        <strain evidence="3 4">SM2</strain>
    </source>
</reference>
<feature type="transmembrane region" description="Helical" evidence="2">
    <location>
        <begin position="6"/>
        <end position="27"/>
    </location>
</feature>
<evidence type="ECO:0000256" key="1">
    <source>
        <dbReference type="SAM" id="MobiDB-lite"/>
    </source>
</evidence>
<evidence type="ECO:0000313" key="4">
    <source>
        <dbReference type="Proteomes" id="UP000074119"/>
    </source>
</evidence>
<dbReference type="AlphaFoldDB" id="A0A127M0P2"/>
<evidence type="ECO:0000256" key="2">
    <source>
        <dbReference type="SAM" id="Phobius"/>
    </source>
</evidence>
<proteinExistence type="predicted"/>
<keyword evidence="2" id="KW-0812">Transmembrane</keyword>
<protein>
    <recommendedName>
        <fullName evidence="5">DUF2909 domain-containing protein</fullName>
    </recommendedName>
</protein>
<dbReference type="Proteomes" id="UP000074119">
    <property type="component" value="Chromosome"/>
</dbReference>
<dbReference type="InterPro" id="IPR021313">
    <property type="entry name" value="DUF2909"/>
</dbReference>
<accession>A0A127M0P2</accession>
<dbReference type="RefSeq" id="WP_008253176.1">
    <property type="nucleotide sequence ID" value="NZ_CP014544.1"/>
</dbReference>
<organism evidence="3 4">
    <name type="scientific">Zhongshania aliphaticivorans</name>
    <dbReference type="NCBI Taxonomy" id="1470434"/>
    <lineage>
        <taxon>Bacteria</taxon>
        <taxon>Pseudomonadati</taxon>
        <taxon>Pseudomonadota</taxon>
        <taxon>Gammaproteobacteria</taxon>
        <taxon>Cellvibrionales</taxon>
        <taxon>Spongiibacteraceae</taxon>
        <taxon>Zhongshania</taxon>
    </lineage>
</organism>
<feature type="region of interest" description="Disordered" evidence="1">
    <location>
        <begin position="64"/>
        <end position="83"/>
    </location>
</feature>
<evidence type="ECO:0008006" key="5">
    <source>
        <dbReference type="Google" id="ProtNLM"/>
    </source>
</evidence>